<dbReference type="GO" id="GO:0016747">
    <property type="term" value="F:acyltransferase activity, transferring groups other than amino-acyl groups"/>
    <property type="evidence" value="ECO:0007669"/>
    <property type="project" value="InterPro"/>
</dbReference>
<dbReference type="PROSITE" id="PS51186">
    <property type="entry name" value="GNAT"/>
    <property type="match status" value="1"/>
</dbReference>
<evidence type="ECO:0000313" key="5">
    <source>
        <dbReference type="Proteomes" id="UP000009080"/>
    </source>
</evidence>
<dbReference type="Proteomes" id="UP000009080">
    <property type="component" value="Chromosome"/>
</dbReference>
<dbReference type="InterPro" id="IPR050832">
    <property type="entry name" value="Bact_Acetyltransf"/>
</dbReference>
<feature type="domain" description="N-acetyltransferase" evidence="3">
    <location>
        <begin position="20"/>
        <end position="165"/>
    </location>
</feature>
<dbReference type="PANTHER" id="PTHR43877:SF2">
    <property type="entry name" value="AMINOALKYLPHOSPHONATE N-ACETYLTRANSFERASE-RELATED"/>
    <property type="match status" value="1"/>
</dbReference>
<dbReference type="InterPro" id="IPR016181">
    <property type="entry name" value="Acyl_CoA_acyltransferase"/>
</dbReference>
<dbReference type="RefSeq" id="WP_015818092.1">
    <property type="nucleotide sequence ID" value="NC_012997.1"/>
</dbReference>
<keyword evidence="2" id="KW-0012">Acyltransferase</keyword>
<dbReference type="CDD" id="cd04301">
    <property type="entry name" value="NAT_SF"/>
    <property type="match status" value="1"/>
</dbReference>
<dbReference type="eggNOG" id="COG0456">
    <property type="taxonomic scope" value="Bacteria"/>
</dbReference>
<dbReference type="KEGG" id="ttu:TERTU_1712"/>
<evidence type="ECO:0000313" key="4">
    <source>
        <dbReference type="EMBL" id="ACR11980.1"/>
    </source>
</evidence>
<gene>
    <name evidence="4" type="ordered locus">TERTU_1712</name>
</gene>
<evidence type="ECO:0000256" key="2">
    <source>
        <dbReference type="ARBA" id="ARBA00023315"/>
    </source>
</evidence>
<protein>
    <submittedName>
        <fullName evidence="4">Acetyltransferase, GNAT family</fullName>
    </submittedName>
</protein>
<dbReference type="HOGENOM" id="CLU_1640695_0_0_6"/>
<dbReference type="STRING" id="377629.TERTU_1712"/>
<keyword evidence="1" id="KW-0808">Transferase</keyword>
<reference evidence="4 5" key="1">
    <citation type="journal article" date="2009" name="PLoS ONE">
        <title>The complete genome of Teredinibacter turnerae T7901: an intracellular endosymbiont of marine wood-boring bivalves (shipworms).</title>
        <authorList>
            <person name="Yang J.C."/>
            <person name="Madupu R."/>
            <person name="Durkin A.S."/>
            <person name="Ekborg N.A."/>
            <person name="Pedamallu C.S."/>
            <person name="Hostetler J.B."/>
            <person name="Radune D."/>
            <person name="Toms B.S."/>
            <person name="Henrissat B."/>
            <person name="Coutinho P.M."/>
            <person name="Schwarz S."/>
            <person name="Field L."/>
            <person name="Trindade-Silva A.E."/>
            <person name="Soares C.A.G."/>
            <person name="Elshahawi S."/>
            <person name="Hanora A."/>
            <person name="Schmidt E.W."/>
            <person name="Haygood M.G."/>
            <person name="Posfai J."/>
            <person name="Benner J."/>
            <person name="Madinger C."/>
            <person name="Nove J."/>
            <person name="Anton B."/>
            <person name="Chaudhary K."/>
            <person name="Foster J."/>
            <person name="Holman A."/>
            <person name="Kumar S."/>
            <person name="Lessard P.A."/>
            <person name="Luyten Y.A."/>
            <person name="Slatko B."/>
            <person name="Wood N."/>
            <person name="Wu B."/>
            <person name="Teplitski M."/>
            <person name="Mougous J.D."/>
            <person name="Ward N."/>
            <person name="Eisen J.A."/>
            <person name="Badger J.H."/>
            <person name="Distel D.L."/>
        </authorList>
    </citation>
    <scope>NUCLEOTIDE SEQUENCE [LARGE SCALE GENOMIC DNA]</scope>
    <source>
        <strain evidence="5">ATCC 39867 / T7901</strain>
    </source>
</reference>
<dbReference type="Gene3D" id="3.40.630.30">
    <property type="match status" value="1"/>
</dbReference>
<sequence length="165" mass="17639">MAYEILLADYHNPAHAEALATLLAAYSADPMGGGEALPEAHCLRAAQALADFGNAFTVLAFAAEGENREPVALANCLVSFSTFSLKPLINIHDFFVASHCRGTGLASRLLDEVAREAGARGCTKLTLEVLNNNVPAKKLYSRFGFAPYELSPGAGAAEFWQMYLT</sequence>
<proteinExistence type="predicted"/>
<dbReference type="PANTHER" id="PTHR43877">
    <property type="entry name" value="AMINOALKYLPHOSPHONATE N-ACETYLTRANSFERASE-RELATED-RELATED"/>
    <property type="match status" value="1"/>
</dbReference>
<dbReference type="InterPro" id="IPR000182">
    <property type="entry name" value="GNAT_dom"/>
</dbReference>
<dbReference type="AlphaFoldDB" id="C5BU51"/>
<name>C5BU51_TERTT</name>
<accession>C5BU51</accession>
<evidence type="ECO:0000256" key="1">
    <source>
        <dbReference type="ARBA" id="ARBA00022679"/>
    </source>
</evidence>
<keyword evidence="5" id="KW-1185">Reference proteome</keyword>
<dbReference type="SUPFAM" id="SSF55729">
    <property type="entry name" value="Acyl-CoA N-acyltransferases (Nat)"/>
    <property type="match status" value="1"/>
</dbReference>
<dbReference type="OrthoDB" id="9799601at2"/>
<dbReference type="EMBL" id="CP001614">
    <property type="protein sequence ID" value="ACR11980.1"/>
    <property type="molecule type" value="Genomic_DNA"/>
</dbReference>
<evidence type="ECO:0000259" key="3">
    <source>
        <dbReference type="PROSITE" id="PS51186"/>
    </source>
</evidence>
<dbReference type="Pfam" id="PF00583">
    <property type="entry name" value="Acetyltransf_1"/>
    <property type="match status" value="1"/>
</dbReference>
<organism evidence="4 5">
    <name type="scientific">Teredinibacter turnerae (strain ATCC 39867 / T7901)</name>
    <dbReference type="NCBI Taxonomy" id="377629"/>
    <lineage>
        <taxon>Bacteria</taxon>
        <taxon>Pseudomonadati</taxon>
        <taxon>Pseudomonadota</taxon>
        <taxon>Gammaproteobacteria</taxon>
        <taxon>Cellvibrionales</taxon>
        <taxon>Cellvibrionaceae</taxon>
        <taxon>Teredinibacter</taxon>
    </lineage>
</organism>